<feature type="coiled-coil region" evidence="1">
    <location>
        <begin position="102"/>
        <end position="143"/>
    </location>
</feature>
<dbReference type="AlphaFoldDB" id="A0A2T2N8E4"/>
<evidence type="ECO:0000256" key="1">
    <source>
        <dbReference type="SAM" id="Coils"/>
    </source>
</evidence>
<dbReference type="Proteomes" id="UP000240883">
    <property type="component" value="Unassembled WGS sequence"/>
</dbReference>
<keyword evidence="1" id="KW-0175">Coiled coil</keyword>
<protein>
    <submittedName>
        <fullName evidence="2">Uncharacterized protein</fullName>
    </submittedName>
</protein>
<organism evidence="2 3">
    <name type="scientific">Corynespora cassiicola Philippines</name>
    <dbReference type="NCBI Taxonomy" id="1448308"/>
    <lineage>
        <taxon>Eukaryota</taxon>
        <taxon>Fungi</taxon>
        <taxon>Dikarya</taxon>
        <taxon>Ascomycota</taxon>
        <taxon>Pezizomycotina</taxon>
        <taxon>Dothideomycetes</taxon>
        <taxon>Pleosporomycetidae</taxon>
        <taxon>Pleosporales</taxon>
        <taxon>Corynesporascaceae</taxon>
        <taxon>Corynespora</taxon>
    </lineage>
</organism>
<gene>
    <name evidence="2" type="ORF">BS50DRAFT_680658</name>
</gene>
<name>A0A2T2N8E4_CORCC</name>
<reference evidence="2 3" key="1">
    <citation type="journal article" date="2018" name="Front. Microbiol.">
        <title>Genome-Wide Analysis of Corynespora cassiicola Leaf Fall Disease Putative Effectors.</title>
        <authorList>
            <person name="Lopez D."/>
            <person name="Ribeiro S."/>
            <person name="Label P."/>
            <person name="Fumanal B."/>
            <person name="Venisse J.S."/>
            <person name="Kohler A."/>
            <person name="de Oliveira R.R."/>
            <person name="Labutti K."/>
            <person name="Lipzen A."/>
            <person name="Lail K."/>
            <person name="Bauer D."/>
            <person name="Ohm R.A."/>
            <person name="Barry K.W."/>
            <person name="Spatafora J."/>
            <person name="Grigoriev I.V."/>
            <person name="Martin F.M."/>
            <person name="Pujade-Renaud V."/>
        </authorList>
    </citation>
    <scope>NUCLEOTIDE SEQUENCE [LARGE SCALE GENOMIC DNA]</scope>
    <source>
        <strain evidence="2 3">Philippines</strain>
    </source>
</reference>
<accession>A0A2T2N8E4</accession>
<keyword evidence="3" id="KW-1185">Reference proteome</keyword>
<dbReference type="EMBL" id="KZ678143">
    <property type="protein sequence ID" value="PSN61707.1"/>
    <property type="molecule type" value="Genomic_DNA"/>
</dbReference>
<sequence length="144" mass="16613">MAFCGTGDSSRSETKQTSVGICGEKRSLSAEIHTMPESPVKRLSINAALKKELAKKSREVCDLTEKIKTKDVEHERLKYQMRNTTQMLQIMTRGNCHAEILKHLAEKQVKEIRNQLQDRDAKIEALERKIQIADYSLEEERQRK</sequence>
<evidence type="ECO:0000313" key="2">
    <source>
        <dbReference type="EMBL" id="PSN61707.1"/>
    </source>
</evidence>
<proteinExistence type="predicted"/>
<evidence type="ECO:0000313" key="3">
    <source>
        <dbReference type="Proteomes" id="UP000240883"/>
    </source>
</evidence>